<reference evidence="2" key="1">
    <citation type="submission" date="2024-07" db="EMBL/GenBank/DDBJ databases">
        <authorList>
            <person name="Kim Y.J."/>
            <person name="Jeong J.Y."/>
        </authorList>
    </citation>
    <scope>NUCLEOTIDE SEQUENCE</scope>
    <source>
        <strain evidence="2">GIHE-MW2</strain>
    </source>
</reference>
<dbReference type="RefSeq" id="WP_190879188.1">
    <property type="nucleotide sequence ID" value="NZ_CP159837.1"/>
</dbReference>
<dbReference type="AlphaFoldDB" id="A0AAU8JBG3"/>
<feature type="compositionally biased region" description="Polar residues" evidence="1">
    <location>
        <begin position="48"/>
        <end position="67"/>
    </location>
</feature>
<accession>A0AAU8JBG3</accession>
<feature type="region of interest" description="Disordered" evidence="1">
    <location>
        <begin position="39"/>
        <end position="76"/>
    </location>
</feature>
<organism evidence="2">
    <name type="scientific">Planktothricoides raciborskii GIHE-MW2</name>
    <dbReference type="NCBI Taxonomy" id="2792601"/>
    <lineage>
        <taxon>Bacteria</taxon>
        <taxon>Bacillati</taxon>
        <taxon>Cyanobacteriota</taxon>
        <taxon>Cyanophyceae</taxon>
        <taxon>Oscillatoriophycideae</taxon>
        <taxon>Oscillatoriales</taxon>
        <taxon>Oscillatoriaceae</taxon>
        <taxon>Planktothricoides</taxon>
    </lineage>
</organism>
<protein>
    <submittedName>
        <fullName evidence="2">Uncharacterized protein</fullName>
    </submittedName>
</protein>
<evidence type="ECO:0000313" key="2">
    <source>
        <dbReference type="EMBL" id="XCM36046.1"/>
    </source>
</evidence>
<evidence type="ECO:0000256" key="1">
    <source>
        <dbReference type="SAM" id="MobiDB-lite"/>
    </source>
</evidence>
<name>A0AAU8JBG3_9CYAN</name>
<proteinExistence type="predicted"/>
<gene>
    <name evidence="2" type="ORF">ABWT76_004776</name>
</gene>
<sequence>MKTATPIAMLTRDEFDLEKRGYEPIPDQWDYNPKTQVSSLIEMGGPSEPTTTSSVAGTTGLINTDSDNSNDDKGTD</sequence>
<dbReference type="EMBL" id="CP159837">
    <property type="protein sequence ID" value="XCM36046.1"/>
    <property type="molecule type" value="Genomic_DNA"/>
</dbReference>